<dbReference type="GO" id="GO:0016787">
    <property type="term" value="F:hydrolase activity"/>
    <property type="evidence" value="ECO:0007669"/>
    <property type="project" value="InterPro"/>
</dbReference>
<dbReference type="PANTHER" id="PTHR34218">
    <property type="entry name" value="PEPTIDASE S45 PENICILLIN AMIDASE"/>
    <property type="match status" value="1"/>
</dbReference>
<gene>
    <name evidence="1" type="ORF">METZ01_LOCUS176931</name>
</gene>
<dbReference type="Pfam" id="PF01804">
    <property type="entry name" value="Penicil_amidase"/>
    <property type="match status" value="1"/>
</dbReference>
<dbReference type="InterPro" id="IPR043147">
    <property type="entry name" value="Penicillin_amidase_A-knob"/>
</dbReference>
<evidence type="ECO:0008006" key="2">
    <source>
        <dbReference type="Google" id="ProtNLM"/>
    </source>
</evidence>
<dbReference type="PANTHER" id="PTHR34218:SF4">
    <property type="entry name" value="ACYL-HOMOSERINE LACTONE ACYLASE QUIP"/>
    <property type="match status" value="1"/>
</dbReference>
<protein>
    <recommendedName>
        <fullName evidence="2">Penicillin acylase family protein</fullName>
    </recommendedName>
</protein>
<organism evidence="1">
    <name type="scientific">marine metagenome</name>
    <dbReference type="NCBI Taxonomy" id="408172"/>
    <lineage>
        <taxon>unclassified sequences</taxon>
        <taxon>metagenomes</taxon>
        <taxon>ecological metagenomes</taxon>
    </lineage>
</organism>
<proteinExistence type="predicted"/>
<evidence type="ECO:0000313" key="1">
    <source>
        <dbReference type="EMBL" id="SVB24077.1"/>
    </source>
</evidence>
<dbReference type="SUPFAM" id="SSF56235">
    <property type="entry name" value="N-terminal nucleophile aminohydrolases (Ntn hydrolases)"/>
    <property type="match status" value="1"/>
</dbReference>
<dbReference type="GO" id="GO:0017000">
    <property type="term" value="P:antibiotic biosynthetic process"/>
    <property type="evidence" value="ECO:0007669"/>
    <property type="project" value="InterPro"/>
</dbReference>
<feature type="non-terminal residue" evidence="1">
    <location>
        <position position="1"/>
    </location>
</feature>
<sequence length="192" mass="21135">RLAQSTWDELEDSEGRRVATPRSAVLAKLLGDPDSPWWDDQSTARVVESRNDILRMSLAEGFNSARSLYGPESGDGWRWDQVQTANIIHLLNIAEFSALGVPIQGGPETLNPISGNGRHGASWRMVVELADQVKAKGTYPGGQSGNPLSSDYLDRLESWVSGNLEELRFPRTQAELLGVSVRTAILRPPDIR</sequence>
<dbReference type="AlphaFoldDB" id="A0A382CFI9"/>
<dbReference type="InterPro" id="IPR029055">
    <property type="entry name" value="Ntn_hydrolases_N"/>
</dbReference>
<dbReference type="InterPro" id="IPR002692">
    <property type="entry name" value="S45"/>
</dbReference>
<name>A0A382CFI9_9ZZZZ</name>
<dbReference type="Gene3D" id="1.10.1400.10">
    <property type="match status" value="1"/>
</dbReference>
<dbReference type="Gene3D" id="3.60.20.10">
    <property type="entry name" value="Glutamine Phosphoribosylpyrophosphate, subunit 1, domain 1"/>
    <property type="match status" value="1"/>
</dbReference>
<reference evidence="1" key="1">
    <citation type="submission" date="2018-05" db="EMBL/GenBank/DDBJ databases">
        <authorList>
            <person name="Lanie J.A."/>
            <person name="Ng W.-L."/>
            <person name="Kazmierczak K.M."/>
            <person name="Andrzejewski T.M."/>
            <person name="Davidsen T.M."/>
            <person name="Wayne K.J."/>
            <person name="Tettelin H."/>
            <person name="Glass J.I."/>
            <person name="Rusch D."/>
            <person name="Podicherti R."/>
            <person name="Tsui H.-C.T."/>
            <person name="Winkler M.E."/>
        </authorList>
    </citation>
    <scope>NUCLEOTIDE SEQUENCE</scope>
</reference>
<accession>A0A382CFI9</accession>
<dbReference type="EMBL" id="UINC01033969">
    <property type="protein sequence ID" value="SVB24077.1"/>
    <property type="molecule type" value="Genomic_DNA"/>
</dbReference>